<accession>A0AA39NI88</accession>
<sequence>MPQTRRLPSLLLSIGAENDPDTRLRLISGLWTLGLFQHLKLTRRFLQTDDDVQALEGFLDSTPGLPFAVTTDSILNNEAQLRPHSQLNASAKLAHHATSLSALLACTFTTNPKVVVLVKGSSKTVVGQGVFHKQGLSGTFRMADDDDIEAFEDFLESTPGFVFVDGNAARLSGRMDVGGEKYLSGYWEQSPRDPWLFQDSFTIPPSRRMIYGINEHLMSQ</sequence>
<dbReference type="GeneID" id="85352801"/>
<dbReference type="EMBL" id="JAUEPS010000004">
    <property type="protein sequence ID" value="KAK0466132.1"/>
    <property type="molecule type" value="Genomic_DNA"/>
</dbReference>
<evidence type="ECO:0000313" key="1">
    <source>
        <dbReference type="EMBL" id="KAK0466132.1"/>
    </source>
</evidence>
<reference evidence="1" key="1">
    <citation type="submission" date="2023-06" db="EMBL/GenBank/DDBJ databases">
        <authorList>
            <consortium name="Lawrence Berkeley National Laboratory"/>
            <person name="Ahrendt S."/>
            <person name="Sahu N."/>
            <person name="Indic B."/>
            <person name="Wong-Bajracharya J."/>
            <person name="Merenyi Z."/>
            <person name="Ke H.-M."/>
            <person name="Monk M."/>
            <person name="Kocsube S."/>
            <person name="Drula E."/>
            <person name="Lipzen A."/>
            <person name="Balint B."/>
            <person name="Henrissat B."/>
            <person name="Andreopoulos B."/>
            <person name="Martin F.M."/>
            <person name="Harder C.B."/>
            <person name="Rigling D."/>
            <person name="Ford K.L."/>
            <person name="Foster G.D."/>
            <person name="Pangilinan J."/>
            <person name="Papanicolaou A."/>
            <person name="Barry K."/>
            <person name="LaButti K."/>
            <person name="Viragh M."/>
            <person name="Koriabine M."/>
            <person name="Yan M."/>
            <person name="Riley R."/>
            <person name="Champramary S."/>
            <person name="Plett K.L."/>
            <person name="Tsai I.J."/>
            <person name="Slot J."/>
            <person name="Sipos G."/>
            <person name="Plett J."/>
            <person name="Nagy L.G."/>
            <person name="Grigoriev I.V."/>
        </authorList>
    </citation>
    <scope>NUCLEOTIDE SEQUENCE</scope>
    <source>
        <strain evidence="1">CCBAS 213</strain>
    </source>
</reference>
<keyword evidence="2" id="KW-1185">Reference proteome</keyword>
<dbReference type="RefSeq" id="XP_060336959.1">
    <property type="nucleotide sequence ID" value="XM_060469253.1"/>
</dbReference>
<dbReference type="Proteomes" id="UP001175211">
    <property type="component" value="Unassembled WGS sequence"/>
</dbReference>
<gene>
    <name evidence="1" type="ORF">EV420DRAFT_1474927</name>
</gene>
<proteinExistence type="predicted"/>
<dbReference type="AlphaFoldDB" id="A0AA39NI88"/>
<comment type="caution">
    <text evidence="1">The sequence shown here is derived from an EMBL/GenBank/DDBJ whole genome shotgun (WGS) entry which is preliminary data.</text>
</comment>
<evidence type="ECO:0000313" key="2">
    <source>
        <dbReference type="Proteomes" id="UP001175211"/>
    </source>
</evidence>
<organism evidence="1 2">
    <name type="scientific">Armillaria tabescens</name>
    <name type="common">Ringless honey mushroom</name>
    <name type="synonym">Agaricus tabescens</name>
    <dbReference type="NCBI Taxonomy" id="1929756"/>
    <lineage>
        <taxon>Eukaryota</taxon>
        <taxon>Fungi</taxon>
        <taxon>Dikarya</taxon>
        <taxon>Basidiomycota</taxon>
        <taxon>Agaricomycotina</taxon>
        <taxon>Agaricomycetes</taxon>
        <taxon>Agaricomycetidae</taxon>
        <taxon>Agaricales</taxon>
        <taxon>Marasmiineae</taxon>
        <taxon>Physalacriaceae</taxon>
        <taxon>Desarmillaria</taxon>
    </lineage>
</organism>
<name>A0AA39NI88_ARMTA</name>
<protein>
    <submittedName>
        <fullName evidence="1">Uncharacterized protein</fullName>
    </submittedName>
</protein>